<protein>
    <recommendedName>
        <fullName evidence="1">YjiS-like domain-containing protein</fullName>
    </recommendedName>
</protein>
<accession>A0ABQ1IFE4</accession>
<gene>
    <name evidence="2" type="ORF">GCM10011505_19370</name>
</gene>
<keyword evidence="3" id="KW-1185">Reference proteome</keyword>
<dbReference type="RefSeq" id="WP_229707969.1">
    <property type="nucleotide sequence ID" value="NZ_BMDZ01000018.1"/>
</dbReference>
<dbReference type="InterPro" id="IPR009506">
    <property type="entry name" value="YjiS-like"/>
</dbReference>
<evidence type="ECO:0000313" key="2">
    <source>
        <dbReference type="EMBL" id="GGB37968.1"/>
    </source>
</evidence>
<feature type="domain" description="YjiS-like" evidence="1">
    <location>
        <begin position="37"/>
        <end position="71"/>
    </location>
</feature>
<name>A0ABQ1IFE4_9PROT</name>
<comment type="caution">
    <text evidence="2">The sequence shown here is derived from an EMBL/GenBank/DDBJ whole genome shotgun (WGS) entry which is preliminary data.</text>
</comment>
<evidence type="ECO:0000259" key="1">
    <source>
        <dbReference type="Pfam" id="PF06568"/>
    </source>
</evidence>
<dbReference type="Proteomes" id="UP000603352">
    <property type="component" value="Unassembled WGS sequence"/>
</dbReference>
<evidence type="ECO:0000313" key="3">
    <source>
        <dbReference type="Proteomes" id="UP000603352"/>
    </source>
</evidence>
<reference evidence="3" key="1">
    <citation type="journal article" date="2019" name="Int. J. Syst. Evol. Microbiol.">
        <title>The Global Catalogue of Microorganisms (GCM) 10K type strain sequencing project: providing services to taxonomists for standard genome sequencing and annotation.</title>
        <authorList>
            <consortium name="The Broad Institute Genomics Platform"/>
            <consortium name="The Broad Institute Genome Sequencing Center for Infectious Disease"/>
            <person name="Wu L."/>
            <person name="Ma J."/>
        </authorList>
    </citation>
    <scope>NUCLEOTIDE SEQUENCE [LARGE SCALE GENOMIC DNA]</scope>
    <source>
        <strain evidence="3">CGMCC 1.10188</strain>
    </source>
</reference>
<dbReference type="Pfam" id="PF06568">
    <property type="entry name" value="YjiS-like"/>
    <property type="match status" value="1"/>
</dbReference>
<sequence length="83" mass="9018">MTVVTLRHRAPVCAGAVMPPVRAGATVKAPDDRMSALIRLIGTWIARAQQRRALADLDAHLLHDLGIDPVDAAQEVAKPFWRA</sequence>
<dbReference type="EMBL" id="BMDZ01000018">
    <property type="protein sequence ID" value="GGB37968.1"/>
    <property type="molecule type" value="Genomic_DNA"/>
</dbReference>
<organism evidence="2 3">
    <name type="scientific">Tistrella bauzanensis</name>
    <dbReference type="NCBI Taxonomy" id="657419"/>
    <lineage>
        <taxon>Bacteria</taxon>
        <taxon>Pseudomonadati</taxon>
        <taxon>Pseudomonadota</taxon>
        <taxon>Alphaproteobacteria</taxon>
        <taxon>Geminicoccales</taxon>
        <taxon>Geminicoccaceae</taxon>
        <taxon>Tistrella</taxon>
    </lineage>
</organism>
<proteinExistence type="predicted"/>